<protein>
    <submittedName>
        <fullName evidence="1">Os10g0514425 protein</fullName>
    </submittedName>
</protein>
<organism evidence="1">
    <name type="scientific">Saccharum spontaneum</name>
    <name type="common">Wild sugarcane</name>
    <dbReference type="NCBI Taxonomy" id="62335"/>
    <lineage>
        <taxon>Eukaryota</taxon>
        <taxon>Viridiplantae</taxon>
        <taxon>Streptophyta</taxon>
        <taxon>Embryophyta</taxon>
        <taxon>Tracheophyta</taxon>
        <taxon>Spermatophyta</taxon>
        <taxon>Magnoliopsida</taxon>
        <taxon>Liliopsida</taxon>
        <taxon>Poales</taxon>
        <taxon>Poaceae</taxon>
        <taxon>PACMAD clade</taxon>
        <taxon>Panicoideae</taxon>
        <taxon>Andropogonodae</taxon>
        <taxon>Andropogoneae</taxon>
        <taxon>Saccharinae</taxon>
        <taxon>Saccharum</taxon>
        <taxon>Saccharum officinarum species complex</taxon>
    </lineage>
</organism>
<name>A0A678T4M3_SACSP</name>
<sequence>MLATKDSRCSMAMDSPTQIIRPTPNGIILIPLVPVMSTPTLSPPSRNRSGVNCIGLDLPPLLVPTHLGQTATMKFTVRPWGSSTH</sequence>
<dbReference type="AlphaFoldDB" id="A0A678T4M3"/>
<accession>A0A678T4M3</accession>
<reference evidence="1" key="1">
    <citation type="submission" date="2018-04" db="EMBL/GenBank/DDBJ databases">
        <title>Comparative Analysis of Homologous Sequences of Saccharum officinarum and Saccharum spontaneum Reveals Independent Polyploidization Events.</title>
        <authorList>
            <person name="Sharma A."/>
            <person name="Song J."/>
            <person name="Lin Q."/>
            <person name="Singh R."/>
            <person name="Ramos N."/>
            <person name="Wang K."/>
            <person name="Zhang J."/>
            <person name="Ming R."/>
            <person name="Yu Q."/>
        </authorList>
    </citation>
    <scope>NUCLEOTIDE SEQUENCE</scope>
</reference>
<dbReference type="EMBL" id="MH182581">
    <property type="protein sequence ID" value="AWA45162.1"/>
    <property type="molecule type" value="Genomic_DNA"/>
</dbReference>
<gene>
    <name evidence="1" type="ORF">SS06L04_000001</name>
</gene>
<evidence type="ECO:0000313" key="1">
    <source>
        <dbReference type="EMBL" id="AWA45162.1"/>
    </source>
</evidence>
<proteinExistence type="predicted"/>